<keyword evidence="1" id="KW-1133">Transmembrane helix</keyword>
<dbReference type="EMBL" id="QKZI01000012">
    <property type="protein sequence ID" value="PZX02374.1"/>
    <property type="molecule type" value="Genomic_DNA"/>
</dbReference>
<accession>A0A2W7MBX5</accession>
<dbReference type="OrthoDB" id="2454168at2"/>
<comment type="caution">
    <text evidence="2">The sequence shown here is derived from an EMBL/GenBank/DDBJ whole genome shotgun (WGS) entry which is preliminary data.</text>
</comment>
<feature type="transmembrane region" description="Helical" evidence="1">
    <location>
        <begin position="57"/>
        <end position="77"/>
    </location>
</feature>
<keyword evidence="1" id="KW-0812">Transmembrane</keyword>
<dbReference type="AlphaFoldDB" id="A0A2W7MBX5"/>
<name>A0A2W7MBX5_9BACI</name>
<organism evidence="2 3">
    <name type="scientific">Psychrobacillus insolitus</name>
    <dbReference type="NCBI Taxonomy" id="1461"/>
    <lineage>
        <taxon>Bacteria</taxon>
        <taxon>Bacillati</taxon>
        <taxon>Bacillota</taxon>
        <taxon>Bacilli</taxon>
        <taxon>Bacillales</taxon>
        <taxon>Bacillaceae</taxon>
        <taxon>Psychrobacillus</taxon>
    </lineage>
</organism>
<evidence type="ECO:0000313" key="2">
    <source>
        <dbReference type="EMBL" id="PZX02374.1"/>
    </source>
</evidence>
<dbReference type="RefSeq" id="WP_111440913.1">
    <property type="nucleotide sequence ID" value="NZ_QKZI01000012.1"/>
</dbReference>
<keyword evidence="1" id="KW-0472">Membrane</keyword>
<sequence>MDLLGVIHRRQQQLQRFMNQIIERLARKEIDKSKRYYELQYGQPLSEQEEIEIKKGIVLRLGFFVFIPLLILFLTLMERGMSG</sequence>
<reference evidence="2 3" key="1">
    <citation type="submission" date="2018-06" db="EMBL/GenBank/DDBJ databases">
        <title>Genomic Encyclopedia of Type Strains, Phase IV (KMG-IV): sequencing the most valuable type-strain genomes for metagenomic binning, comparative biology and taxonomic classification.</title>
        <authorList>
            <person name="Goeker M."/>
        </authorList>
    </citation>
    <scope>NUCLEOTIDE SEQUENCE [LARGE SCALE GENOMIC DNA]</scope>
    <source>
        <strain evidence="2 3">DSM 5</strain>
    </source>
</reference>
<protein>
    <submittedName>
        <fullName evidence="2">Uncharacterized protein</fullName>
    </submittedName>
</protein>
<keyword evidence="3" id="KW-1185">Reference proteome</keyword>
<gene>
    <name evidence="2" type="ORF">C7437_11213</name>
</gene>
<dbReference type="Proteomes" id="UP000248646">
    <property type="component" value="Unassembled WGS sequence"/>
</dbReference>
<proteinExistence type="predicted"/>
<evidence type="ECO:0000313" key="3">
    <source>
        <dbReference type="Proteomes" id="UP000248646"/>
    </source>
</evidence>
<evidence type="ECO:0000256" key="1">
    <source>
        <dbReference type="SAM" id="Phobius"/>
    </source>
</evidence>